<dbReference type="NCBIfam" id="TIGR04416">
    <property type="entry name" value="group_II_RT_mat"/>
    <property type="match status" value="1"/>
</dbReference>
<organism evidence="4 5">
    <name type="scientific">Rhizobium sullae</name>
    <name type="common">Rhizobium hedysari</name>
    <dbReference type="NCBI Taxonomy" id="50338"/>
    <lineage>
        <taxon>Bacteria</taxon>
        <taxon>Pseudomonadati</taxon>
        <taxon>Pseudomonadota</taxon>
        <taxon>Alphaproteobacteria</taxon>
        <taxon>Hyphomicrobiales</taxon>
        <taxon>Rhizobiaceae</taxon>
        <taxon>Rhizobium/Agrobacterium group</taxon>
        <taxon>Rhizobium</taxon>
    </lineage>
</organism>
<protein>
    <submittedName>
        <fullName evidence="4">Group II intron reverse transcriptase/maturase</fullName>
    </submittedName>
</protein>
<keyword evidence="4" id="KW-0695">RNA-directed DNA polymerase</keyword>
<dbReference type="GO" id="GO:0003964">
    <property type="term" value="F:RNA-directed DNA polymerase activity"/>
    <property type="evidence" value="ECO:0007669"/>
    <property type="project" value="UniProtKB-KW"/>
</dbReference>
<comment type="similarity">
    <text evidence="1">Belongs to the bacterial reverse transcriptase family.</text>
</comment>
<feature type="domain" description="Reverse transcriptase" evidence="3">
    <location>
        <begin position="92"/>
        <end position="321"/>
    </location>
</feature>
<dbReference type="PANTHER" id="PTHR34047:SF8">
    <property type="entry name" value="PROTEIN YKFC"/>
    <property type="match status" value="1"/>
</dbReference>
<dbReference type="InterPro" id="IPR043502">
    <property type="entry name" value="DNA/RNA_pol_sf"/>
</dbReference>
<dbReference type="Pfam" id="PF00078">
    <property type="entry name" value="RVT_1"/>
    <property type="match status" value="1"/>
</dbReference>
<dbReference type="PROSITE" id="PS50878">
    <property type="entry name" value="RT_POL"/>
    <property type="match status" value="1"/>
</dbReference>
<dbReference type="CDD" id="cd01651">
    <property type="entry name" value="RT_G2_intron"/>
    <property type="match status" value="1"/>
</dbReference>
<feature type="compositionally biased region" description="Basic and acidic residues" evidence="2">
    <location>
        <begin position="1"/>
        <end position="21"/>
    </location>
</feature>
<sequence length="468" mass="52766">MVRTDAEDGVEMLRAHAESSGRKPRGQALGASDTTAGPSSSRPEANERLMETILSRENMMAAYRRVVANKGAPGVDKMTVDQLKPYLATHWPHIREDLLADRYRPAPVRGVEIPKPGGKGMRQLGIPTVLDRLIQQAMHQVLMPIFDPDFSASSYGFRPGRSAHDAVLAARSHVADGRRFVVDLDLEKFFDRVNHDVLMARVARKVTDKRVLRLIRRYLQAGLMTGGIETARSEGTPQGGPLSPLLSNVLLDDLDKELERRGHAFCRYADDCNVYVRSRRAGERVMASLTRFLAERLKLTVSGAKSAVDRPWKRTFLAYTMTAHKAPRLLIAAPSVKRLRDRLKGAFRAGRGRAFGATIKDLAPILRGWMAYFRLTEGKGVLEELDGWLRRRLRCILWRQWKRSATRAMRLRQRGLTEERACESAGNGRGPWWNAGASHMNDAFRKAFFDQLGLISLQQELQRLNHAR</sequence>
<keyword evidence="4" id="KW-0808">Transferase</keyword>
<dbReference type="InterPro" id="IPR000477">
    <property type="entry name" value="RT_dom"/>
</dbReference>
<dbReference type="InterPro" id="IPR030931">
    <property type="entry name" value="Group_II_RT_mat"/>
</dbReference>
<accession>A0A2N0CY14</accession>
<feature type="compositionally biased region" description="Polar residues" evidence="2">
    <location>
        <begin position="32"/>
        <end position="43"/>
    </location>
</feature>
<dbReference type="PANTHER" id="PTHR34047">
    <property type="entry name" value="NUCLEAR INTRON MATURASE 1, MITOCHONDRIAL-RELATED"/>
    <property type="match status" value="1"/>
</dbReference>
<dbReference type="EMBL" id="PIQN01000047">
    <property type="protein sequence ID" value="PKA38750.1"/>
    <property type="molecule type" value="Genomic_DNA"/>
</dbReference>
<proteinExistence type="inferred from homology"/>
<dbReference type="InterPro" id="IPR051083">
    <property type="entry name" value="GrpII_Intron_Splice-Mob/Def"/>
</dbReference>
<reference evidence="4 5" key="2">
    <citation type="submission" date="2017-12" db="EMBL/GenBank/DDBJ databases">
        <title>Genome sequence of Rhizobium sullae HCNT1 isolated from Sulla coronaria nodules and featuring peculiar denitrification phenotypes.</title>
        <authorList>
            <person name="De Diego-Diaz B."/>
            <person name="Treu L."/>
            <person name="Campanaro S."/>
            <person name="Da Silva Duarte V."/>
            <person name="Basaglia M."/>
            <person name="Favaro L."/>
            <person name="Casella S."/>
            <person name="Squartini A."/>
        </authorList>
    </citation>
    <scope>NUCLEOTIDE SEQUENCE [LARGE SCALE GENOMIC DNA]</scope>
    <source>
        <strain evidence="4 5">HCNT1</strain>
    </source>
</reference>
<feature type="region of interest" description="Disordered" evidence="2">
    <location>
        <begin position="1"/>
        <end position="45"/>
    </location>
</feature>
<evidence type="ECO:0000313" key="4">
    <source>
        <dbReference type="EMBL" id="PKA38750.1"/>
    </source>
</evidence>
<dbReference type="STRING" id="1041146.GCA_000427985_03497"/>
<evidence type="ECO:0000313" key="5">
    <source>
        <dbReference type="Proteomes" id="UP000232164"/>
    </source>
</evidence>
<gene>
    <name evidence="4" type="primary">ltrA</name>
    <name evidence="4" type="ORF">CWR43_36550</name>
</gene>
<comment type="caution">
    <text evidence="4">The sequence shown here is derived from an EMBL/GenBank/DDBJ whole genome shotgun (WGS) entry which is preliminary data.</text>
</comment>
<dbReference type="SUPFAM" id="SSF56672">
    <property type="entry name" value="DNA/RNA polymerases"/>
    <property type="match status" value="1"/>
</dbReference>
<dbReference type="InterPro" id="IPR013597">
    <property type="entry name" value="Mat_intron_G2"/>
</dbReference>
<name>A0A2N0CY14_RHISU</name>
<reference evidence="4 5" key="1">
    <citation type="submission" date="2017-11" db="EMBL/GenBank/DDBJ databases">
        <authorList>
            <person name="Han C.G."/>
        </authorList>
    </citation>
    <scope>NUCLEOTIDE SEQUENCE [LARGE SCALE GENOMIC DNA]</scope>
    <source>
        <strain evidence="4 5">HCNT1</strain>
    </source>
</reference>
<evidence type="ECO:0000259" key="3">
    <source>
        <dbReference type="PROSITE" id="PS50878"/>
    </source>
</evidence>
<evidence type="ECO:0000256" key="2">
    <source>
        <dbReference type="SAM" id="MobiDB-lite"/>
    </source>
</evidence>
<keyword evidence="4" id="KW-0548">Nucleotidyltransferase</keyword>
<evidence type="ECO:0000256" key="1">
    <source>
        <dbReference type="ARBA" id="ARBA00034120"/>
    </source>
</evidence>
<dbReference type="Proteomes" id="UP000232164">
    <property type="component" value="Unassembled WGS sequence"/>
</dbReference>
<dbReference type="Pfam" id="PF08388">
    <property type="entry name" value="GIIM"/>
    <property type="match status" value="1"/>
</dbReference>
<dbReference type="AlphaFoldDB" id="A0A2N0CY14"/>